<comment type="caution">
    <text evidence="1">The sequence shown here is derived from an EMBL/GenBank/DDBJ whole genome shotgun (WGS) entry which is preliminary data.</text>
</comment>
<dbReference type="EMBL" id="JANSHE010005351">
    <property type="protein sequence ID" value="KAJ2971440.1"/>
    <property type="molecule type" value="Genomic_DNA"/>
</dbReference>
<keyword evidence="2" id="KW-1185">Reference proteome</keyword>
<accession>A0ACC1MX85</accession>
<organism evidence="1 2">
    <name type="scientific">Trametes sanguinea</name>
    <dbReference type="NCBI Taxonomy" id="158606"/>
    <lineage>
        <taxon>Eukaryota</taxon>
        <taxon>Fungi</taxon>
        <taxon>Dikarya</taxon>
        <taxon>Basidiomycota</taxon>
        <taxon>Agaricomycotina</taxon>
        <taxon>Agaricomycetes</taxon>
        <taxon>Polyporales</taxon>
        <taxon>Polyporaceae</taxon>
        <taxon>Trametes</taxon>
    </lineage>
</organism>
<name>A0ACC1MX85_9APHY</name>
<evidence type="ECO:0000313" key="2">
    <source>
        <dbReference type="Proteomes" id="UP001144978"/>
    </source>
</evidence>
<proteinExistence type="predicted"/>
<evidence type="ECO:0000313" key="1">
    <source>
        <dbReference type="EMBL" id="KAJ2971440.1"/>
    </source>
</evidence>
<reference evidence="1" key="1">
    <citation type="submission" date="2022-08" db="EMBL/GenBank/DDBJ databases">
        <title>Genome Sequence of Pycnoporus sanguineus.</title>
        <authorList>
            <person name="Buettner E."/>
        </authorList>
    </citation>
    <scope>NUCLEOTIDE SEQUENCE</scope>
    <source>
        <strain evidence="1">CG-C14</strain>
    </source>
</reference>
<dbReference type="Proteomes" id="UP001144978">
    <property type="component" value="Unassembled WGS sequence"/>
</dbReference>
<sequence length="135" mass="15093">MAASRGDFEDMSIKRETQHAPSKRAQAEEKAQVVDARTRQSLREQVRRHVFGATMLENDLLVVHGFTDEVEVDVDMLRAWVEGVVLGERDGGAVVRKESERVSRDVGVDDVAEKVAQPERFLGRVRECDVLGFGA</sequence>
<gene>
    <name evidence="1" type="ORF">NUW54_g12505</name>
</gene>
<protein>
    <submittedName>
        <fullName evidence="1">Uncharacterized protein</fullName>
    </submittedName>
</protein>